<feature type="compositionally biased region" description="Polar residues" evidence="1">
    <location>
        <begin position="236"/>
        <end position="246"/>
    </location>
</feature>
<evidence type="ECO:0000313" key="3">
    <source>
        <dbReference type="Proteomes" id="UP000004816"/>
    </source>
</evidence>
<feature type="region of interest" description="Disordered" evidence="1">
    <location>
        <begin position="140"/>
        <end position="164"/>
    </location>
</feature>
<name>U1N957_SEGRC</name>
<reference evidence="2 3" key="1">
    <citation type="journal article" date="2011" name="Stand. Genomic Sci.">
        <title>High quality draft genome sequence of Segniliparus rugosus CDC 945(T)= (ATCC BAA-974(T)).</title>
        <authorList>
            <person name="Earl A.M."/>
            <person name="Desjardins C.A."/>
            <person name="Fitzgerald M.G."/>
            <person name="Arachchi H.M."/>
            <person name="Zeng Q."/>
            <person name="Mehta T."/>
            <person name="Griggs A."/>
            <person name="Birren B.W."/>
            <person name="Toney N.C."/>
            <person name="Carr J."/>
            <person name="Posey J."/>
            <person name="Butler W.R."/>
        </authorList>
    </citation>
    <scope>NUCLEOTIDE SEQUENCE [LARGE SCALE GENOMIC DNA]</scope>
    <source>
        <strain evidence="3">ATCC BAA-974 / DSM 45345 / CCUG 50838 / CIP 108380 / JCM 13579 / CDC 945</strain>
    </source>
</reference>
<gene>
    <name evidence="2" type="ORF">HMPREF9336_04229</name>
</gene>
<proteinExistence type="predicted"/>
<comment type="caution">
    <text evidence="2">The sequence shown here is derived from an EMBL/GenBank/DDBJ whole genome shotgun (WGS) entry which is preliminary data.</text>
</comment>
<organism evidence="2 3">
    <name type="scientific">Segniliparus rugosus (strain ATCC BAA-974 / DSM 45345 / CCUG 50838 / CIP 108380 / JCM 13579 / CDC 945)</name>
    <dbReference type="NCBI Taxonomy" id="679197"/>
    <lineage>
        <taxon>Bacteria</taxon>
        <taxon>Bacillati</taxon>
        <taxon>Actinomycetota</taxon>
        <taxon>Actinomycetes</taxon>
        <taxon>Mycobacteriales</taxon>
        <taxon>Segniliparaceae</taxon>
        <taxon>Segniliparus</taxon>
    </lineage>
</organism>
<accession>U1N957</accession>
<evidence type="ECO:0000313" key="2">
    <source>
        <dbReference type="EMBL" id="ERG69338.1"/>
    </source>
</evidence>
<feature type="region of interest" description="Disordered" evidence="1">
    <location>
        <begin position="292"/>
        <end position="315"/>
    </location>
</feature>
<feature type="region of interest" description="Disordered" evidence="1">
    <location>
        <begin position="197"/>
        <end position="254"/>
    </location>
</feature>
<feature type="compositionally biased region" description="Polar residues" evidence="1">
    <location>
        <begin position="216"/>
        <end position="225"/>
    </location>
</feature>
<protein>
    <submittedName>
        <fullName evidence="2">Uncharacterized protein</fullName>
    </submittedName>
</protein>
<dbReference type="AlphaFoldDB" id="U1N957"/>
<dbReference type="HOGENOM" id="CLU_882480_0_0_11"/>
<evidence type="ECO:0000256" key="1">
    <source>
        <dbReference type="SAM" id="MobiDB-lite"/>
    </source>
</evidence>
<feature type="compositionally biased region" description="Polar residues" evidence="1">
    <location>
        <begin position="301"/>
        <end position="315"/>
    </location>
</feature>
<sequence length="315" mass="34589">MPKTLDRTSFFPRHEDTPGRAIAAKISAEPQTLSHATETGSTHRNSIVPKAAPKYIEQLLAPIRSGANHPHRPSCPCLMSALPATNHAEIGAARLLDPGCTPPPERLISHSPFEPHMRQYQTSFPIPAKNLGPRFRPHAPLARPVSNRRRASASADEAVSQTRRTPALISGTCAPLNGRYRQGRDRCLRTADRAGLVQHREAQPPPRNRQKFKGLKNNQHASISQGCRKKRPACNRSGQLESNQHSPIIKSGGTPPTCPVCTSTKHYSKSTFFTLSQSPIIELQWTPIHASEADKSRRSENQVALATTSPEPALR</sequence>
<dbReference type="Proteomes" id="UP000004816">
    <property type="component" value="Unassembled WGS sequence"/>
</dbReference>
<dbReference type="EMBL" id="ACZI02000002">
    <property type="protein sequence ID" value="ERG69338.1"/>
    <property type="molecule type" value="Genomic_DNA"/>
</dbReference>
<keyword evidence="3" id="KW-1185">Reference proteome</keyword>